<dbReference type="Gene3D" id="4.10.60.10">
    <property type="entry name" value="Zinc finger, CCHC-type"/>
    <property type="match status" value="1"/>
</dbReference>
<dbReference type="InterPro" id="IPR001878">
    <property type="entry name" value="Znf_CCHC"/>
</dbReference>
<dbReference type="SUPFAM" id="SSF57756">
    <property type="entry name" value="Retrovirus zinc finger-like domains"/>
    <property type="match status" value="1"/>
</dbReference>
<dbReference type="PROSITE" id="PS50158">
    <property type="entry name" value="ZF_CCHC"/>
    <property type="match status" value="1"/>
</dbReference>
<accession>A0A4Y2UG87</accession>
<evidence type="ECO:0000313" key="4">
    <source>
        <dbReference type="Proteomes" id="UP000499080"/>
    </source>
</evidence>
<dbReference type="InterPro" id="IPR036875">
    <property type="entry name" value="Znf_CCHC_sf"/>
</dbReference>
<reference evidence="3 4" key="1">
    <citation type="journal article" date="2019" name="Sci. Rep.">
        <title>Orb-weaving spider Araneus ventricosus genome elucidates the spidroin gene catalogue.</title>
        <authorList>
            <person name="Kono N."/>
            <person name="Nakamura H."/>
            <person name="Ohtoshi R."/>
            <person name="Moran D.A.P."/>
            <person name="Shinohara A."/>
            <person name="Yoshida Y."/>
            <person name="Fujiwara M."/>
            <person name="Mori M."/>
            <person name="Tomita M."/>
            <person name="Arakawa K."/>
        </authorList>
    </citation>
    <scope>NUCLEOTIDE SEQUENCE [LARGE SCALE GENOMIC DNA]</scope>
</reference>
<evidence type="ECO:0000313" key="3">
    <source>
        <dbReference type="EMBL" id="GBO11583.1"/>
    </source>
</evidence>
<dbReference type="EMBL" id="BGPR01036378">
    <property type="protein sequence ID" value="GBO11583.1"/>
    <property type="molecule type" value="Genomic_DNA"/>
</dbReference>
<dbReference type="AlphaFoldDB" id="A0A4Y2UG87"/>
<name>A0A4Y2UG87_ARAVE</name>
<organism evidence="3 4">
    <name type="scientific">Araneus ventricosus</name>
    <name type="common">Orbweaver spider</name>
    <name type="synonym">Epeira ventricosa</name>
    <dbReference type="NCBI Taxonomy" id="182803"/>
    <lineage>
        <taxon>Eukaryota</taxon>
        <taxon>Metazoa</taxon>
        <taxon>Ecdysozoa</taxon>
        <taxon>Arthropoda</taxon>
        <taxon>Chelicerata</taxon>
        <taxon>Arachnida</taxon>
        <taxon>Araneae</taxon>
        <taxon>Araneomorphae</taxon>
        <taxon>Entelegynae</taxon>
        <taxon>Araneoidea</taxon>
        <taxon>Araneidae</taxon>
        <taxon>Araneus</taxon>
    </lineage>
</organism>
<proteinExistence type="predicted"/>
<dbReference type="Proteomes" id="UP000499080">
    <property type="component" value="Unassembled WGS sequence"/>
</dbReference>
<dbReference type="GO" id="GO:0008270">
    <property type="term" value="F:zinc ion binding"/>
    <property type="evidence" value="ECO:0007669"/>
    <property type="project" value="UniProtKB-KW"/>
</dbReference>
<keyword evidence="1" id="KW-0862">Zinc</keyword>
<feature type="domain" description="CCHC-type" evidence="2">
    <location>
        <begin position="14"/>
        <end position="29"/>
    </location>
</feature>
<evidence type="ECO:0000259" key="2">
    <source>
        <dbReference type="PROSITE" id="PS50158"/>
    </source>
</evidence>
<keyword evidence="4" id="KW-1185">Reference proteome</keyword>
<evidence type="ECO:0000256" key="1">
    <source>
        <dbReference type="PROSITE-ProRule" id="PRU00047"/>
    </source>
</evidence>
<gene>
    <name evidence="3" type="ORF">AVEN_202519_1</name>
</gene>
<dbReference type="GO" id="GO:0003676">
    <property type="term" value="F:nucleic acid binding"/>
    <property type="evidence" value="ECO:0007669"/>
    <property type="project" value="InterPro"/>
</dbReference>
<sequence length="88" mass="10084">MKLAVRPFIPNPLRCFKCQRFGHSQTNCRGTLTCARCAEKGRMSLQWRPYFLFTVLSMLETGERNNGCQNKRANFLPRGKTKTPGTNT</sequence>
<comment type="caution">
    <text evidence="3">The sequence shown here is derived from an EMBL/GenBank/DDBJ whole genome shotgun (WGS) entry which is preliminary data.</text>
</comment>
<keyword evidence="1" id="KW-0479">Metal-binding</keyword>
<keyword evidence="1" id="KW-0863">Zinc-finger</keyword>
<protein>
    <recommendedName>
        <fullName evidence="2">CCHC-type domain-containing protein</fullName>
    </recommendedName>
</protein>